<keyword evidence="1" id="KW-1133">Transmembrane helix</keyword>
<organism evidence="2 3">
    <name type="scientific">Listeria grandensis</name>
    <dbReference type="NCBI Taxonomy" id="1494963"/>
    <lineage>
        <taxon>Bacteria</taxon>
        <taxon>Bacillati</taxon>
        <taxon>Bacillota</taxon>
        <taxon>Bacilli</taxon>
        <taxon>Bacillales</taxon>
        <taxon>Listeriaceae</taxon>
        <taxon>Listeria</taxon>
    </lineage>
</organism>
<comment type="caution">
    <text evidence="2">The sequence shown here is derived from an EMBL/GenBank/DDBJ whole genome shotgun (WGS) entry which is preliminary data.</text>
</comment>
<evidence type="ECO:0000256" key="1">
    <source>
        <dbReference type="SAM" id="Phobius"/>
    </source>
</evidence>
<sequence length="60" mass="6855">MLLILVKILNPVVLLGLGVLILTGVLQVMAQNEHDKTRLYKVLNWINYCLMIVVFFSNLI</sequence>
<keyword evidence="1" id="KW-0812">Transmembrane</keyword>
<evidence type="ECO:0000313" key="2">
    <source>
        <dbReference type="EMBL" id="MBC1937770.1"/>
    </source>
</evidence>
<dbReference type="RefSeq" id="WP_185527773.1">
    <property type="nucleotide sequence ID" value="NZ_JAARWN010000024.1"/>
</dbReference>
<keyword evidence="1" id="KW-0472">Membrane</keyword>
<dbReference type="Proteomes" id="UP000535908">
    <property type="component" value="Unassembled WGS sequence"/>
</dbReference>
<protein>
    <submittedName>
        <fullName evidence="2">Uncharacterized protein</fullName>
    </submittedName>
</protein>
<gene>
    <name evidence="2" type="ORF">HCA69_15480</name>
</gene>
<feature type="transmembrane region" description="Helical" evidence="1">
    <location>
        <begin position="12"/>
        <end position="30"/>
    </location>
</feature>
<accession>A0A7X0Y6B1</accession>
<proteinExistence type="predicted"/>
<name>A0A7X0Y6B1_9LIST</name>
<reference evidence="2 3" key="1">
    <citation type="submission" date="2020-03" db="EMBL/GenBank/DDBJ databases">
        <title>Soil Listeria distribution.</title>
        <authorList>
            <person name="Liao J."/>
            <person name="Wiedmann M."/>
        </authorList>
    </citation>
    <scope>NUCLEOTIDE SEQUENCE [LARGE SCALE GENOMIC DNA]</scope>
    <source>
        <strain evidence="2 3">FSL L7-0741</strain>
    </source>
</reference>
<dbReference type="EMBL" id="JAARWN010000024">
    <property type="protein sequence ID" value="MBC1937770.1"/>
    <property type="molecule type" value="Genomic_DNA"/>
</dbReference>
<dbReference type="AlphaFoldDB" id="A0A7X0Y6B1"/>
<evidence type="ECO:0000313" key="3">
    <source>
        <dbReference type="Proteomes" id="UP000535908"/>
    </source>
</evidence>
<feature type="transmembrane region" description="Helical" evidence="1">
    <location>
        <begin position="42"/>
        <end position="59"/>
    </location>
</feature>